<evidence type="ECO:0008006" key="4">
    <source>
        <dbReference type="Google" id="ProtNLM"/>
    </source>
</evidence>
<feature type="transmembrane region" description="Helical" evidence="1">
    <location>
        <begin position="33"/>
        <end position="53"/>
    </location>
</feature>
<dbReference type="Proteomes" id="UP001597413">
    <property type="component" value="Unassembled WGS sequence"/>
</dbReference>
<gene>
    <name evidence="2" type="ORF">ACFSM0_13270</name>
</gene>
<sequence>MQSWVILAAVTAATLVADYLIKLASTQSHGLTSPIFLLGAVIYGLGGIGWFFLMRSHSLASVGVIYSAATILLLAGLGIVVFHEPFGWRETLGIGLAVAAVVVMNSG</sequence>
<evidence type="ECO:0000313" key="2">
    <source>
        <dbReference type="EMBL" id="MFD2175060.1"/>
    </source>
</evidence>
<evidence type="ECO:0000313" key="3">
    <source>
        <dbReference type="Proteomes" id="UP001597413"/>
    </source>
</evidence>
<keyword evidence="3" id="KW-1185">Reference proteome</keyword>
<protein>
    <recommendedName>
        <fullName evidence="4">Transporter</fullName>
    </recommendedName>
</protein>
<name>A0ABW5AAM3_9RHOB</name>
<keyword evidence="1" id="KW-0472">Membrane</keyword>
<dbReference type="Gene3D" id="1.10.3730.20">
    <property type="match status" value="1"/>
</dbReference>
<feature type="transmembrane region" description="Helical" evidence="1">
    <location>
        <begin position="60"/>
        <end position="80"/>
    </location>
</feature>
<feature type="transmembrane region" description="Helical" evidence="1">
    <location>
        <begin position="86"/>
        <end position="104"/>
    </location>
</feature>
<comment type="caution">
    <text evidence="2">The sequence shown here is derived from an EMBL/GenBank/DDBJ whole genome shotgun (WGS) entry which is preliminary data.</text>
</comment>
<dbReference type="SUPFAM" id="SSF103481">
    <property type="entry name" value="Multidrug resistance efflux transporter EmrE"/>
    <property type="match status" value="1"/>
</dbReference>
<dbReference type="InterPro" id="IPR037185">
    <property type="entry name" value="EmrE-like"/>
</dbReference>
<organism evidence="2 3">
    <name type="scientific">Rhodobacter lacus</name>
    <dbReference type="NCBI Taxonomy" id="1641972"/>
    <lineage>
        <taxon>Bacteria</taxon>
        <taxon>Pseudomonadati</taxon>
        <taxon>Pseudomonadota</taxon>
        <taxon>Alphaproteobacteria</taxon>
        <taxon>Rhodobacterales</taxon>
        <taxon>Rhodobacter group</taxon>
        <taxon>Rhodobacter</taxon>
    </lineage>
</organism>
<dbReference type="EMBL" id="JBHUIX010000013">
    <property type="protein sequence ID" value="MFD2175060.1"/>
    <property type="molecule type" value="Genomic_DNA"/>
</dbReference>
<accession>A0ABW5AAM3</accession>
<proteinExistence type="predicted"/>
<dbReference type="RefSeq" id="WP_377391162.1">
    <property type="nucleotide sequence ID" value="NZ_JBHUIX010000013.1"/>
</dbReference>
<evidence type="ECO:0000256" key="1">
    <source>
        <dbReference type="SAM" id="Phobius"/>
    </source>
</evidence>
<reference evidence="3" key="1">
    <citation type="journal article" date="2019" name="Int. J. Syst. Evol. Microbiol.">
        <title>The Global Catalogue of Microorganisms (GCM) 10K type strain sequencing project: providing services to taxonomists for standard genome sequencing and annotation.</title>
        <authorList>
            <consortium name="The Broad Institute Genomics Platform"/>
            <consortium name="The Broad Institute Genome Sequencing Center for Infectious Disease"/>
            <person name="Wu L."/>
            <person name="Ma J."/>
        </authorList>
    </citation>
    <scope>NUCLEOTIDE SEQUENCE [LARGE SCALE GENOMIC DNA]</scope>
    <source>
        <strain evidence="3">CCUG 55131</strain>
    </source>
</reference>
<keyword evidence="1" id="KW-0812">Transmembrane</keyword>
<keyword evidence="1" id="KW-1133">Transmembrane helix</keyword>